<dbReference type="GO" id="GO:0044183">
    <property type="term" value="F:protein folding chaperone"/>
    <property type="evidence" value="ECO:0007669"/>
    <property type="project" value="InterPro"/>
</dbReference>
<comment type="function">
    <text evidence="3 4">Together with the chaperonin GroEL, plays an essential role in assisting protein folding. The GroEL-GroES system forms a nano-cage that allows encapsulation of the non-native substrate proteins and provides a physical environment optimized to promote and accelerate protein folding. GroES binds to the apical surface of the GroEL ring, thereby capping the opening of the GroEL channel.</text>
</comment>
<comment type="subcellular location">
    <subcellularLocation>
        <location evidence="3">Cytoplasm</location>
    </subcellularLocation>
</comment>
<protein>
    <recommendedName>
        <fullName evidence="3">Co-chaperonin GroES</fullName>
    </recommendedName>
    <alternativeName>
        <fullName evidence="3">10 kDa chaperonin</fullName>
    </alternativeName>
    <alternativeName>
        <fullName evidence="3">Chaperonin-10</fullName>
        <shortName evidence="3">Cpn10</shortName>
    </alternativeName>
</protein>
<evidence type="ECO:0000256" key="2">
    <source>
        <dbReference type="ARBA" id="ARBA00023186"/>
    </source>
</evidence>
<evidence type="ECO:0000313" key="5">
    <source>
        <dbReference type="EMBL" id="QGT50615.1"/>
    </source>
</evidence>
<dbReference type="InterPro" id="IPR020818">
    <property type="entry name" value="Chaperonin_GroES"/>
</dbReference>
<proteinExistence type="inferred from homology"/>
<dbReference type="FunFam" id="2.30.33.40:FF:000001">
    <property type="entry name" value="10 kDa chaperonin"/>
    <property type="match status" value="1"/>
</dbReference>
<dbReference type="GO" id="GO:0005524">
    <property type="term" value="F:ATP binding"/>
    <property type="evidence" value="ECO:0007669"/>
    <property type="project" value="InterPro"/>
</dbReference>
<dbReference type="GO" id="GO:0051087">
    <property type="term" value="F:protein-folding chaperone binding"/>
    <property type="evidence" value="ECO:0007669"/>
    <property type="project" value="TreeGrafter"/>
</dbReference>
<dbReference type="EMBL" id="MN577571">
    <property type="protein sequence ID" value="QGT50615.1"/>
    <property type="molecule type" value="Genomic_DNA"/>
</dbReference>
<dbReference type="PANTHER" id="PTHR10772">
    <property type="entry name" value="10 KDA HEAT SHOCK PROTEIN"/>
    <property type="match status" value="1"/>
</dbReference>
<sequence length="97" mass="10583">MAEVNFKPLGDRVLVKPIERETMKGGIIIPDTAKEKPMEGEVLAVGPGKMADKGERAAMDVKKGDRVLYGKYSGTEVKLDGENYLIIHQDEILGILG</sequence>
<dbReference type="Pfam" id="PF00166">
    <property type="entry name" value="Cpn10"/>
    <property type="match status" value="1"/>
</dbReference>
<evidence type="ECO:0000256" key="1">
    <source>
        <dbReference type="ARBA" id="ARBA00006975"/>
    </source>
</evidence>
<dbReference type="HAMAP" id="MF_00580">
    <property type="entry name" value="CH10"/>
    <property type="match status" value="1"/>
</dbReference>
<comment type="similarity">
    <text evidence="1 3 4">Belongs to the GroES chaperonin family.</text>
</comment>
<dbReference type="InterPro" id="IPR037124">
    <property type="entry name" value="Chaperonin_GroES_sf"/>
</dbReference>
<dbReference type="PANTHER" id="PTHR10772:SF63">
    <property type="entry name" value="20 KDA CHAPERONIN, CHLOROPLASTIC"/>
    <property type="match status" value="1"/>
</dbReference>
<dbReference type="AlphaFoldDB" id="A0A650F3U5"/>
<dbReference type="CDD" id="cd00320">
    <property type="entry name" value="cpn10"/>
    <property type="match status" value="1"/>
</dbReference>
<evidence type="ECO:0000256" key="4">
    <source>
        <dbReference type="RuleBase" id="RU000535"/>
    </source>
</evidence>
<dbReference type="PRINTS" id="PR00297">
    <property type="entry name" value="CHAPERONIN10"/>
</dbReference>
<dbReference type="SMART" id="SM00883">
    <property type="entry name" value="Cpn10"/>
    <property type="match status" value="1"/>
</dbReference>
<organism evidence="5">
    <name type="scientific">uncultured Elusimicrobia bacterium</name>
    <dbReference type="NCBI Taxonomy" id="699876"/>
    <lineage>
        <taxon>Bacteria</taxon>
        <taxon>Pseudomonadati</taxon>
        <taxon>Elusimicrobiota</taxon>
        <taxon>Elusimicrobia</taxon>
        <taxon>environmental samples</taxon>
    </lineage>
</organism>
<dbReference type="Gene3D" id="2.30.33.40">
    <property type="entry name" value="GroES chaperonin"/>
    <property type="match status" value="1"/>
</dbReference>
<keyword evidence="2 3" id="KW-0143">Chaperone</keyword>
<dbReference type="GO" id="GO:0005737">
    <property type="term" value="C:cytoplasm"/>
    <property type="evidence" value="ECO:0007669"/>
    <property type="project" value="UniProtKB-SubCell"/>
</dbReference>
<dbReference type="NCBIfam" id="NF001533">
    <property type="entry name" value="PRK00364.2-4"/>
    <property type="match status" value="1"/>
</dbReference>
<evidence type="ECO:0000256" key="3">
    <source>
        <dbReference type="HAMAP-Rule" id="MF_00580"/>
    </source>
</evidence>
<keyword evidence="3" id="KW-0963">Cytoplasm</keyword>
<dbReference type="InterPro" id="IPR011032">
    <property type="entry name" value="GroES-like_sf"/>
</dbReference>
<dbReference type="PROSITE" id="PS00681">
    <property type="entry name" value="CHAPERONINS_CPN10"/>
    <property type="match status" value="1"/>
</dbReference>
<comment type="subunit">
    <text evidence="3">Heptamer of 7 subunits arranged in a ring. Interacts with the chaperonin GroEL.</text>
</comment>
<reference evidence="5" key="1">
    <citation type="journal article" date="2020" name="J. ISSAAS">
        <title>Lactobacilli and other gastrointestinal microbiota of Peromyscus leucopus, reservoir host for agents of Lyme disease and other zoonoses in North America.</title>
        <authorList>
            <person name="Milovic A."/>
            <person name="Bassam K."/>
            <person name="Shao H."/>
            <person name="Chatzistamou I."/>
            <person name="Tufts D.M."/>
            <person name="Diuk-Wasser M."/>
            <person name="Barbour A.G."/>
        </authorList>
    </citation>
    <scope>NUCLEOTIDE SEQUENCE</scope>
    <source>
        <strain evidence="5">LL30</strain>
    </source>
</reference>
<gene>
    <name evidence="3 5" type="primary">groS</name>
    <name evidence="3" type="synonym">groES</name>
    <name evidence="5" type="ORF">Elusimicrob1349_0850</name>
</gene>
<dbReference type="NCBIfam" id="NF001531">
    <property type="entry name" value="PRK00364.2-2"/>
    <property type="match status" value="1"/>
</dbReference>
<dbReference type="GO" id="GO:0046872">
    <property type="term" value="F:metal ion binding"/>
    <property type="evidence" value="ECO:0007669"/>
    <property type="project" value="TreeGrafter"/>
</dbReference>
<dbReference type="InterPro" id="IPR018369">
    <property type="entry name" value="Chaprnonin_Cpn10_CS"/>
</dbReference>
<dbReference type="SUPFAM" id="SSF50129">
    <property type="entry name" value="GroES-like"/>
    <property type="match status" value="1"/>
</dbReference>
<name>A0A650F3U5_9BACT</name>
<accession>A0A650F3U5</accession>
<dbReference type="GO" id="GO:0051082">
    <property type="term" value="F:unfolded protein binding"/>
    <property type="evidence" value="ECO:0007669"/>
    <property type="project" value="TreeGrafter"/>
</dbReference>